<comment type="pathway">
    <text evidence="1 9">Cell wall biogenesis; peptidoglycan biosynthesis.</text>
</comment>
<dbReference type="InterPro" id="IPR038063">
    <property type="entry name" value="Transpep_catalytic_dom"/>
</dbReference>
<evidence type="ECO:0000256" key="6">
    <source>
        <dbReference type="ARBA" id="ARBA00022960"/>
    </source>
</evidence>
<feature type="active site" description="Nucleophile" evidence="9">
    <location>
        <position position="218"/>
    </location>
</feature>
<organism evidence="11 12">
    <name type="scientific">Thiocapsa roseopersicina</name>
    <dbReference type="NCBI Taxonomy" id="1058"/>
    <lineage>
        <taxon>Bacteria</taxon>
        <taxon>Pseudomonadati</taxon>
        <taxon>Pseudomonadota</taxon>
        <taxon>Gammaproteobacteria</taxon>
        <taxon>Chromatiales</taxon>
        <taxon>Chromatiaceae</taxon>
        <taxon>Thiocapsa</taxon>
    </lineage>
</organism>
<keyword evidence="6 9" id="KW-0133">Cell shape</keyword>
<dbReference type="GO" id="GO:0008360">
    <property type="term" value="P:regulation of cell shape"/>
    <property type="evidence" value="ECO:0007669"/>
    <property type="project" value="UniProtKB-UniRule"/>
</dbReference>
<dbReference type="Gene3D" id="2.40.440.10">
    <property type="entry name" value="L,D-transpeptidase catalytic domain-like"/>
    <property type="match status" value="1"/>
</dbReference>
<dbReference type="GO" id="GO:0005576">
    <property type="term" value="C:extracellular region"/>
    <property type="evidence" value="ECO:0007669"/>
    <property type="project" value="TreeGrafter"/>
</dbReference>
<evidence type="ECO:0000256" key="7">
    <source>
        <dbReference type="ARBA" id="ARBA00022984"/>
    </source>
</evidence>
<dbReference type="GO" id="GO:0071972">
    <property type="term" value="F:peptidoglycan L,D-transpeptidase activity"/>
    <property type="evidence" value="ECO:0007669"/>
    <property type="project" value="TreeGrafter"/>
</dbReference>
<evidence type="ECO:0000256" key="4">
    <source>
        <dbReference type="ARBA" id="ARBA00022679"/>
    </source>
</evidence>
<evidence type="ECO:0000259" key="10">
    <source>
        <dbReference type="PROSITE" id="PS52029"/>
    </source>
</evidence>
<keyword evidence="5" id="KW-0378">Hydrolase</keyword>
<evidence type="ECO:0000256" key="9">
    <source>
        <dbReference type="PROSITE-ProRule" id="PRU01373"/>
    </source>
</evidence>
<dbReference type="Pfam" id="PF03734">
    <property type="entry name" value="YkuD"/>
    <property type="match status" value="1"/>
</dbReference>
<keyword evidence="4" id="KW-0808">Transferase</keyword>
<dbReference type="Proteomes" id="UP000198816">
    <property type="component" value="Unassembled WGS sequence"/>
</dbReference>
<feature type="active site" description="Proton donor/acceptor" evidence="9">
    <location>
        <position position="202"/>
    </location>
</feature>
<keyword evidence="8 9" id="KW-0961">Cell wall biogenesis/degradation</keyword>
<dbReference type="EMBL" id="FNNZ01000026">
    <property type="protein sequence ID" value="SDX44139.1"/>
    <property type="molecule type" value="Genomic_DNA"/>
</dbReference>
<dbReference type="PANTHER" id="PTHR30582:SF24">
    <property type="entry name" value="L,D-TRANSPEPTIDASE ERFK_SRFK-RELATED"/>
    <property type="match status" value="1"/>
</dbReference>
<proteinExistence type="inferred from homology"/>
<dbReference type="RefSeq" id="WP_093036770.1">
    <property type="nucleotide sequence ID" value="NZ_FNNZ01000026.1"/>
</dbReference>
<dbReference type="SUPFAM" id="SSF141523">
    <property type="entry name" value="L,D-transpeptidase catalytic domain-like"/>
    <property type="match status" value="1"/>
</dbReference>
<name>A0A1H3BSJ2_THIRO</name>
<dbReference type="PANTHER" id="PTHR30582">
    <property type="entry name" value="L,D-TRANSPEPTIDASE"/>
    <property type="match status" value="1"/>
</dbReference>
<evidence type="ECO:0000256" key="2">
    <source>
        <dbReference type="ARBA" id="ARBA00005992"/>
    </source>
</evidence>
<keyword evidence="3" id="KW-0328">Glycosyltransferase</keyword>
<dbReference type="GO" id="GO:0018104">
    <property type="term" value="P:peptidoglycan-protein cross-linking"/>
    <property type="evidence" value="ECO:0007669"/>
    <property type="project" value="TreeGrafter"/>
</dbReference>
<dbReference type="CDD" id="cd16913">
    <property type="entry name" value="YkuD_like"/>
    <property type="match status" value="1"/>
</dbReference>
<dbReference type="PROSITE" id="PS52029">
    <property type="entry name" value="LD_TPASE"/>
    <property type="match status" value="1"/>
</dbReference>
<dbReference type="AlphaFoldDB" id="A0A1H3BSJ2"/>
<dbReference type="GO" id="GO:0071555">
    <property type="term" value="P:cell wall organization"/>
    <property type="evidence" value="ECO:0007669"/>
    <property type="project" value="UniProtKB-UniRule"/>
</dbReference>
<protein>
    <submittedName>
        <fullName evidence="11">L,D-transpeptidase ErfK/SrfK</fullName>
    </submittedName>
</protein>
<evidence type="ECO:0000256" key="5">
    <source>
        <dbReference type="ARBA" id="ARBA00022801"/>
    </source>
</evidence>
<feature type="domain" description="L,D-TPase catalytic" evidence="10">
    <location>
        <begin position="106"/>
        <end position="242"/>
    </location>
</feature>
<evidence type="ECO:0000313" key="11">
    <source>
        <dbReference type="EMBL" id="SDX44139.1"/>
    </source>
</evidence>
<evidence type="ECO:0000313" key="12">
    <source>
        <dbReference type="Proteomes" id="UP000198816"/>
    </source>
</evidence>
<dbReference type="InterPro" id="IPR050979">
    <property type="entry name" value="LD-transpeptidase"/>
</dbReference>
<dbReference type="GO" id="GO:0016757">
    <property type="term" value="F:glycosyltransferase activity"/>
    <property type="evidence" value="ECO:0007669"/>
    <property type="project" value="UniProtKB-KW"/>
</dbReference>
<comment type="similarity">
    <text evidence="2">Belongs to the YkuD family.</text>
</comment>
<keyword evidence="7 9" id="KW-0573">Peptidoglycan synthesis</keyword>
<dbReference type="STRING" id="1058.SAMN05421783_12630"/>
<dbReference type="UniPathway" id="UPA00219"/>
<dbReference type="OrthoDB" id="9787225at2"/>
<gene>
    <name evidence="11" type="ORF">SAMN05421783_12630</name>
</gene>
<evidence type="ECO:0000256" key="3">
    <source>
        <dbReference type="ARBA" id="ARBA00022676"/>
    </source>
</evidence>
<evidence type="ECO:0000256" key="1">
    <source>
        <dbReference type="ARBA" id="ARBA00004752"/>
    </source>
</evidence>
<accession>A0A1H3BSJ2</accession>
<keyword evidence="12" id="KW-1185">Reference proteome</keyword>
<dbReference type="InterPro" id="IPR005490">
    <property type="entry name" value="LD_TPept_cat_dom"/>
</dbReference>
<sequence length="321" mass="35175">MSIFDLGRRKRAWIATSVCASLLGLGAIEVAGAETFRLENPNDSVVGVPFYFKARAQDTLLDVARQNGLGFDDMRQANPGVDVWVPGEGTPVMVPAFYVLPDAPRTGIVINRAEKRLYFFPPNDPNEVRIYAISVGKDAMGTPLGNFTVIEKRKDPTWTPGPNVRAAHAAYGDILPAVVPPGPDNPLGKYAMRLSRPDYLIHGTSQPWGLGMEVSGGCIRMYPEGIEELFGLTDITTPVNIIDQAYKVGWRGDELYLEVQTGEKSERKSAREVIPQWVKDAEGVTIDWEAVERAVKEDAGIPQLVGSRRSPSGGSYLPMIF</sequence>
<reference evidence="12" key="1">
    <citation type="submission" date="2016-10" db="EMBL/GenBank/DDBJ databases">
        <authorList>
            <person name="Varghese N."/>
            <person name="Submissions S."/>
        </authorList>
    </citation>
    <scope>NUCLEOTIDE SEQUENCE [LARGE SCALE GENOMIC DNA]</scope>
    <source>
        <strain evidence="12">DSM 217</strain>
    </source>
</reference>
<evidence type="ECO:0000256" key="8">
    <source>
        <dbReference type="ARBA" id="ARBA00023316"/>
    </source>
</evidence>